<dbReference type="Proteomes" id="UP000321638">
    <property type="component" value="Unassembled WGS sequence"/>
</dbReference>
<evidence type="ECO:0000313" key="1">
    <source>
        <dbReference type="EMBL" id="TXL70610.1"/>
    </source>
</evidence>
<sequence>MSSGQPGKYFDKPVRMRVGDGVGLIRNVEEALDWIEHRPAEVKMPFVDAAAALRRARSSGTAADAAAARSAFEAALAAAGLLAHRSPE</sequence>
<accession>A0A5C8PAA3</accession>
<reference evidence="1 2" key="1">
    <citation type="submission" date="2019-06" db="EMBL/GenBank/DDBJ databases">
        <title>New taxonomy in bacterial strain CC-CFT640, isolated from vineyard.</title>
        <authorList>
            <person name="Lin S.-Y."/>
            <person name="Tsai C.-F."/>
            <person name="Young C.-C."/>
        </authorList>
    </citation>
    <scope>NUCLEOTIDE SEQUENCE [LARGE SCALE GENOMIC DNA]</scope>
    <source>
        <strain evidence="1 2">CC-CFT640</strain>
    </source>
</reference>
<proteinExistence type="predicted"/>
<evidence type="ECO:0000313" key="2">
    <source>
        <dbReference type="Proteomes" id="UP000321638"/>
    </source>
</evidence>
<dbReference type="RefSeq" id="WP_147851404.1">
    <property type="nucleotide sequence ID" value="NZ_VDUZ01000056.1"/>
</dbReference>
<dbReference type="Gene3D" id="6.10.250.730">
    <property type="match status" value="1"/>
</dbReference>
<dbReference type="AlphaFoldDB" id="A0A5C8PAA3"/>
<name>A0A5C8PAA3_9HYPH</name>
<comment type="caution">
    <text evidence="1">The sequence shown here is derived from an EMBL/GenBank/DDBJ whole genome shotgun (WGS) entry which is preliminary data.</text>
</comment>
<protein>
    <recommendedName>
        <fullName evidence="3">DUF982 domain-containing protein</fullName>
    </recommendedName>
</protein>
<organism evidence="1 2">
    <name type="scientific">Vineibacter terrae</name>
    <dbReference type="NCBI Taxonomy" id="2586908"/>
    <lineage>
        <taxon>Bacteria</taxon>
        <taxon>Pseudomonadati</taxon>
        <taxon>Pseudomonadota</taxon>
        <taxon>Alphaproteobacteria</taxon>
        <taxon>Hyphomicrobiales</taxon>
        <taxon>Vineibacter</taxon>
    </lineage>
</organism>
<keyword evidence="2" id="KW-1185">Reference proteome</keyword>
<gene>
    <name evidence="1" type="ORF">FHP25_33705</name>
</gene>
<dbReference type="EMBL" id="VDUZ01000056">
    <property type="protein sequence ID" value="TXL70610.1"/>
    <property type="molecule type" value="Genomic_DNA"/>
</dbReference>
<evidence type="ECO:0008006" key="3">
    <source>
        <dbReference type="Google" id="ProtNLM"/>
    </source>
</evidence>